<reference evidence="9 10" key="1">
    <citation type="submission" date="2014-04" db="EMBL/GenBank/DDBJ databases">
        <title>Characterization and application of a salt tolerant electro-active bacterium.</title>
        <authorList>
            <person name="Yang L."/>
            <person name="Wei S."/>
            <person name="Tay Q.X.M."/>
        </authorList>
    </citation>
    <scope>NUCLEOTIDE SEQUENCE [LARGE SCALE GENOMIC DNA]</scope>
    <source>
        <strain evidence="9 10">LY1</strain>
    </source>
</reference>
<dbReference type="PANTHER" id="PTHR30572:SF18">
    <property type="entry name" value="ABC-TYPE MACROLIDE FAMILY EXPORT SYSTEM PERMEASE COMPONENT 2"/>
    <property type="match status" value="1"/>
</dbReference>
<dbReference type="InterPro" id="IPR025857">
    <property type="entry name" value="MacB_PCD"/>
</dbReference>
<dbReference type="Pfam" id="PF12704">
    <property type="entry name" value="MacB_PCD"/>
    <property type="match status" value="1"/>
</dbReference>
<evidence type="ECO:0000313" key="9">
    <source>
        <dbReference type="EMBL" id="KEO72276.1"/>
    </source>
</evidence>
<dbReference type="Proteomes" id="UP000027821">
    <property type="component" value="Unassembled WGS sequence"/>
</dbReference>
<feature type="transmembrane region" description="Helical" evidence="6">
    <location>
        <begin position="20"/>
        <end position="41"/>
    </location>
</feature>
<evidence type="ECO:0000256" key="6">
    <source>
        <dbReference type="SAM" id="Phobius"/>
    </source>
</evidence>
<organism evidence="9 10">
    <name type="scientific">Anditalea andensis</name>
    <dbReference type="NCBI Taxonomy" id="1048983"/>
    <lineage>
        <taxon>Bacteria</taxon>
        <taxon>Pseudomonadati</taxon>
        <taxon>Bacteroidota</taxon>
        <taxon>Cytophagia</taxon>
        <taxon>Cytophagales</taxon>
        <taxon>Cytophagaceae</taxon>
        <taxon>Anditalea</taxon>
    </lineage>
</organism>
<proteinExistence type="predicted"/>
<accession>A0A074KQQ3</accession>
<evidence type="ECO:0000256" key="1">
    <source>
        <dbReference type="ARBA" id="ARBA00004651"/>
    </source>
</evidence>
<evidence type="ECO:0000256" key="2">
    <source>
        <dbReference type="ARBA" id="ARBA00022475"/>
    </source>
</evidence>
<feature type="transmembrane region" description="Helical" evidence="6">
    <location>
        <begin position="756"/>
        <end position="776"/>
    </location>
</feature>
<sequence>MLHHNIILIFRNFKRFKSSFFINLIGLSTGLACSLLIFLWVMDELRMDRFHDKQSQIYQVMENHRLGADINTIPNTAGLLAESMAEDFPEVVYAATVAPAKWFGDFNLKVEGADHVKSKGQFVGKDFLKIFSYPLVEGDKDQVLDDKYAIVITESLAEKLFNTSEGLVGKSLEVNLMQYAHAVTITGVMRDLPRHSSERFDFLVNFEAFKEINPSVVHWGNSGPHAYLLLEEGTDEQAFNSKIENYLHTKSDETGFRSLFATPNADVYLYGLYENGKQAGGRISYVKLFSLIAVFILLIACINFMNLSTAKASRRVKEVGIKKAIGANKSVLVFQYLGESLSMAFISLLVALLLVVLALPQFNVVTGKALSLGLDASMVVMVVLITLITGLLAGSYPAFYLSGFNLVSILKGNMKSSFRELLARKGLVAFQFALSVVMIVSVIVVYLQIEYVQNKNLGFDKENVLTFPVEGKVALNTITFLSELERIPGIIHAGSMQQRMIGNANRTVGVHWDGKNPEETIEFANFTVSPGIIEVFGIPVVAGRTLSAEVASDSSALVLNEKAVAIMGLEEPVGASVNLWGQDRTVIGVVQDYHFESMQETVKPSFFKLDDWGNGMQKAAVKIQSGREKETLAALQSFYKSYNPGYEFAYTFIDAEYQALYEAEERVGVLSKYFAGLAILISCLGLFGLSAFSAERRTKEIGIRKTLGASELGIAWLLTSEFTKLVLMALIIGLPISYFIVAYWLGQYAYKINLEWWYFCGAGMITLLVAMITVSFQSSKAAMMNPVKSLRNE</sequence>
<evidence type="ECO:0000313" key="10">
    <source>
        <dbReference type="Proteomes" id="UP000027821"/>
    </source>
</evidence>
<dbReference type="GO" id="GO:0005886">
    <property type="term" value="C:plasma membrane"/>
    <property type="evidence" value="ECO:0007669"/>
    <property type="project" value="UniProtKB-SubCell"/>
</dbReference>
<dbReference type="OrthoDB" id="5933722at2"/>
<dbReference type="eggNOG" id="COG0577">
    <property type="taxonomic scope" value="Bacteria"/>
</dbReference>
<keyword evidence="4 6" id="KW-1133">Transmembrane helix</keyword>
<feature type="domain" description="ABC3 transporter permease C-terminal" evidence="7">
    <location>
        <begin position="674"/>
        <end position="786"/>
    </location>
</feature>
<keyword evidence="2" id="KW-1003">Cell membrane</keyword>
<comment type="caution">
    <text evidence="9">The sequence shown here is derived from an EMBL/GenBank/DDBJ whole genome shotgun (WGS) entry which is preliminary data.</text>
</comment>
<dbReference type="EMBL" id="JMIH01000024">
    <property type="protein sequence ID" value="KEO72276.1"/>
    <property type="molecule type" value="Genomic_DNA"/>
</dbReference>
<feature type="transmembrane region" description="Helical" evidence="6">
    <location>
        <begin position="426"/>
        <end position="447"/>
    </location>
</feature>
<evidence type="ECO:0000259" key="8">
    <source>
        <dbReference type="Pfam" id="PF12704"/>
    </source>
</evidence>
<feature type="transmembrane region" description="Helical" evidence="6">
    <location>
        <begin position="285"/>
        <end position="305"/>
    </location>
</feature>
<feature type="transmembrane region" description="Helical" evidence="6">
    <location>
        <begin position="372"/>
        <end position="392"/>
    </location>
</feature>
<evidence type="ECO:0000256" key="4">
    <source>
        <dbReference type="ARBA" id="ARBA00022989"/>
    </source>
</evidence>
<dbReference type="GO" id="GO:0022857">
    <property type="term" value="F:transmembrane transporter activity"/>
    <property type="evidence" value="ECO:0007669"/>
    <property type="project" value="TreeGrafter"/>
</dbReference>
<feature type="transmembrane region" description="Helical" evidence="6">
    <location>
        <begin position="341"/>
        <end position="360"/>
    </location>
</feature>
<gene>
    <name evidence="9" type="ORF">EL17_16115</name>
</gene>
<dbReference type="RefSeq" id="WP_035076643.1">
    <property type="nucleotide sequence ID" value="NZ_JMIH01000024.1"/>
</dbReference>
<feature type="domain" description="ABC3 transporter permease C-terminal" evidence="7">
    <location>
        <begin position="291"/>
        <end position="404"/>
    </location>
</feature>
<keyword evidence="5 6" id="KW-0472">Membrane</keyword>
<dbReference type="PANTHER" id="PTHR30572">
    <property type="entry name" value="MEMBRANE COMPONENT OF TRANSPORTER-RELATED"/>
    <property type="match status" value="1"/>
</dbReference>
<dbReference type="InterPro" id="IPR003838">
    <property type="entry name" value="ABC3_permease_C"/>
</dbReference>
<dbReference type="InterPro" id="IPR050250">
    <property type="entry name" value="Macrolide_Exporter_MacB"/>
</dbReference>
<dbReference type="AlphaFoldDB" id="A0A074KQQ3"/>
<dbReference type="Pfam" id="PF02687">
    <property type="entry name" value="FtsX"/>
    <property type="match status" value="2"/>
</dbReference>
<comment type="subcellular location">
    <subcellularLocation>
        <location evidence="1">Cell membrane</location>
        <topology evidence="1">Multi-pass membrane protein</topology>
    </subcellularLocation>
</comment>
<feature type="transmembrane region" description="Helical" evidence="6">
    <location>
        <begin position="673"/>
        <end position="694"/>
    </location>
</feature>
<dbReference type="STRING" id="1048983.EL17_16115"/>
<keyword evidence="3 6" id="KW-0812">Transmembrane</keyword>
<evidence type="ECO:0000256" key="5">
    <source>
        <dbReference type="ARBA" id="ARBA00023136"/>
    </source>
</evidence>
<feature type="domain" description="MacB-like periplasmic core" evidence="8">
    <location>
        <begin position="21"/>
        <end position="245"/>
    </location>
</feature>
<protein>
    <recommendedName>
        <fullName evidence="11">Transporter permease</fullName>
    </recommendedName>
</protein>
<evidence type="ECO:0000259" key="7">
    <source>
        <dbReference type="Pfam" id="PF02687"/>
    </source>
</evidence>
<name>A0A074KQQ3_9BACT</name>
<evidence type="ECO:0008006" key="11">
    <source>
        <dbReference type="Google" id="ProtNLM"/>
    </source>
</evidence>
<keyword evidence="10" id="KW-1185">Reference proteome</keyword>
<evidence type="ECO:0000256" key="3">
    <source>
        <dbReference type="ARBA" id="ARBA00022692"/>
    </source>
</evidence>
<feature type="transmembrane region" description="Helical" evidence="6">
    <location>
        <begin position="725"/>
        <end position="744"/>
    </location>
</feature>